<comment type="caution">
    <text evidence="1">The sequence shown here is derived from an EMBL/GenBank/DDBJ whole genome shotgun (WGS) entry which is preliminary data.</text>
</comment>
<evidence type="ECO:0000313" key="2">
    <source>
        <dbReference type="Proteomes" id="UP001597521"/>
    </source>
</evidence>
<reference evidence="2" key="1">
    <citation type="journal article" date="2019" name="Int. J. Syst. Evol. Microbiol.">
        <title>The Global Catalogue of Microorganisms (GCM) 10K type strain sequencing project: providing services to taxonomists for standard genome sequencing and annotation.</title>
        <authorList>
            <consortium name="The Broad Institute Genomics Platform"/>
            <consortium name="The Broad Institute Genome Sequencing Center for Infectious Disease"/>
            <person name="Wu L."/>
            <person name="Ma J."/>
        </authorList>
    </citation>
    <scope>NUCLEOTIDE SEQUENCE [LARGE SCALE GENOMIC DNA]</scope>
    <source>
        <strain evidence="2">CCM 7427</strain>
    </source>
</reference>
<dbReference type="Proteomes" id="UP001597521">
    <property type="component" value="Unassembled WGS sequence"/>
</dbReference>
<name>A0ABW5QMK9_9HYPH</name>
<evidence type="ECO:0000313" key="1">
    <source>
        <dbReference type="EMBL" id="MFD2648726.1"/>
    </source>
</evidence>
<accession>A0ABW5QMK9</accession>
<keyword evidence="2" id="KW-1185">Reference proteome</keyword>
<sequence length="91" mass="9885">MTTRSIFAPGWGQDAAGRDQDERQIALEYLAEAWNSAEDDGVESAALAHASLFAALATLVKLHGDDATAELIANLPDRIRTGEYNLDRNLQ</sequence>
<gene>
    <name evidence="1" type="ORF">ACFSX5_13075</name>
</gene>
<organism evidence="1 2">
    <name type="scientific">Devosia albogilva</name>
    <dbReference type="NCBI Taxonomy" id="429726"/>
    <lineage>
        <taxon>Bacteria</taxon>
        <taxon>Pseudomonadati</taxon>
        <taxon>Pseudomonadota</taxon>
        <taxon>Alphaproteobacteria</taxon>
        <taxon>Hyphomicrobiales</taxon>
        <taxon>Devosiaceae</taxon>
        <taxon>Devosia</taxon>
    </lineage>
</organism>
<proteinExistence type="predicted"/>
<dbReference type="RefSeq" id="WP_386834001.1">
    <property type="nucleotide sequence ID" value="NZ_JBHUNP010000001.1"/>
</dbReference>
<dbReference type="EMBL" id="JBHUNP010000001">
    <property type="protein sequence ID" value="MFD2648726.1"/>
    <property type="molecule type" value="Genomic_DNA"/>
</dbReference>
<protein>
    <submittedName>
        <fullName evidence="1">Uncharacterized protein</fullName>
    </submittedName>
</protein>